<dbReference type="Proteomes" id="UP000679992">
    <property type="component" value="Unassembled WGS sequence"/>
</dbReference>
<comment type="caution">
    <text evidence="2">The sequence shown here is derived from an EMBL/GenBank/DDBJ whole genome shotgun (WGS) entry which is preliminary data.</text>
</comment>
<feature type="transmembrane region" description="Helical" evidence="1">
    <location>
        <begin position="21"/>
        <end position="40"/>
    </location>
</feature>
<evidence type="ECO:0000313" key="2">
    <source>
        <dbReference type="EMBL" id="GIP56103.1"/>
    </source>
</evidence>
<evidence type="ECO:0000313" key="3">
    <source>
        <dbReference type="Proteomes" id="UP000679992"/>
    </source>
</evidence>
<dbReference type="RefSeq" id="WP_213656795.1">
    <property type="nucleotide sequence ID" value="NZ_BOSL01000031.1"/>
</dbReference>
<protein>
    <recommendedName>
        <fullName evidence="4">DUF2157 domain-containing protein</fullName>
    </recommendedName>
</protein>
<dbReference type="EMBL" id="BOSL01000031">
    <property type="protein sequence ID" value="GIP56103.1"/>
    <property type="molecule type" value="Genomic_DNA"/>
</dbReference>
<keyword evidence="1" id="KW-1133">Transmembrane helix</keyword>
<gene>
    <name evidence="2" type="ORF">J42TS3_51380</name>
</gene>
<organism evidence="2 3">
    <name type="scientific">Paenibacillus vini</name>
    <dbReference type="NCBI Taxonomy" id="1476024"/>
    <lineage>
        <taxon>Bacteria</taxon>
        <taxon>Bacillati</taxon>
        <taxon>Bacillota</taxon>
        <taxon>Bacilli</taxon>
        <taxon>Bacillales</taxon>
        <taxon>Paenibacillaceae</taxon>
        <taxon>Paenibacillus</taxon>
    </lineage>
</organism>
<keyword evidence="1" id="KW-0812">Transmembrane</keyword>
<feature type="transmembrane region" description="Helical" evidence="1">
    <location>
        <begin position="114"/>
        <end position="134"/>
    </location>
</feature>
<feature type="transmembrane region" description="Helical" evidence="1">
    <location>
        <begin position="82"/>
        <end position="102"/>
    </location>
</feature>
<accession>A0ABQ4MJD4</accession>
<name>A0ABQ4MJD4_9BACL</name>
<feature type="transmembrane region" description="Helical" evidence="1">
    <location>
        <begin position="141"/>
        <end position="160"/>
    </location>
</feature>
<keyword evidence="3" id="KW-1185">Reference proteome</keyword>
<proteinExistence type="predicted"/>
<reference evidence="2 3" key="1">
    <citation type="submission" date="2021-03" db="EMBL/GenBank/DDBJ databases">
        <title>Antimicrobial resistance genes in bacteria isolated from Japanese honey, and their potential for conferring macrolide and lincosamide resistance in the American foulbrood pathogen Paenibacillus larvae.</title>
        <authorList>
            <person name="Okamoto M."/>
            <person name="Kumagai M."/>
            <person name="Kanamori H."/>
            <person name="Takamatsu D."/>
        </authorList>
    </citation>
    <scope>NUCLEOTIDE SEQUENCE [LARGE SCALE GENOMIC DNA]</scope>
    <source>
        <strain evidence="2 3">J42TS3</strain>
    </source>
</reference>
<sequence>MLKLWGRIVTDRSETKTIAELLSNGFLLWLLIWKFSYLLIHPVEAVSEPMSLLYFDGGEAGGWIAGLVGGLYIWLRSRKKELHFAIVVHGFAVYFLGGWFVSRLPELMFQEGPSISWIASICWTGILLLQMLIAKRETPEARIHFAALWFLIGNIVFQFFNHERVIWILSFSKLQVLFLLLAGVLVFWKGPKRD</sequence>
<keyword evidence="1" id="KW-0472">Membrane</keyword>
<evidence type="ECO:0000256" key="1">
    <source>
        <dbReference type="SAM" id="Phobius"/>
    </source>
</evidence>
<feature type="transmembrane region" description="Helical" evidence="1">
    <location>
        <begin position="52"/>
        <end position="75"/>
    </location>
</feature>
<evidence type="ECO:0008006" key="4">
    <source>
        <dbReference type="Google" id="ProtNLM"/>
    </source>
</evidence>
<feature type="transmembrane region" description="Helical" evidence="1">
    <location>
        <begin position="166"/>
        <end position="188"/>
    </location>
</feature>